<dbReference type="PANTHER" id="PTHR43050:SF1">
    <property type="entry name" value="SERINE RACEMASE"/>
    <property type="match status" value="1"/>
</dbReference>
<dbReference type="InterPro" id="IPR036052">
    <property type="entry name" value="TrpB-like_PALP_sf"/>
</dbReference>
<evidence type="ECO:0000256" key="2">
    <source>
        <dbReference type="ARBA" id="ARBA00010869"/>
    </source>
</evidence>
<comment type="cofactor">
    <cofactor evidence="1">
        <name>pyridoxal 5'-phosphate</name>
        <dbReference type="ChEBI" id="CHEBI:597326"/>
    </cofactor>
</comment>
<reference evidence="6" key="1">
    <citation type="submission" date="2017-08" db="EMBL/GenBank/DDBJ databases">
        <authorList>
            <person name="Polle J.E."/>
            <person name="Barry K."/>
            <person name="Cushman J."/>
            <person name="Schmutz J."/>
            <person name="Tran D."/>
            <person name="Hathwaick L.T."/>
            <person name="Yim W.C."/>
            <person name="Jenkins J."/>
            <person name="Mckie-Krisberg Z.M."/>
            <person name="Prochnik S."/>
            <person name="Lindquist E."/>
            <person name="Dockter R.B."/>
            <person name="Adam C."/>
            <person name="Molina H."/>
            <person name="Bunkerborg J."/>
            <person name="Jin E."/>
            <person name="Buchheim M."/>
            <person name="Magnuson J."/>
        </authorList>
    </citation>
    <scope>NUCLEOTIDE SEQUENCE</scope>
    <source>
        <strain evidence="6">CCAP 19/18</strain>
    </source>
</reference>
<gene>
    <name evidence="6" type="ORF">DUNSADRAFT_731</name>
</gene>
<sequence length="344" mass="36450">MSSHEGYAASFQDIQRAAERIAPHIHTTPVWQNATLDNLAGQQLFFKCEMLQKTGAFKYRGACNAIFSLPADVAPNGVATHSSGNHAAAIARAAQARSIPAFIVLPSNTPQCKIDAVKEYGGIITMCPPGMDAREAACKRVIAETGATFVPPYNHPQVIAGQGTIALELLQQVPDLDAIVVPVSGGGMISGISICCKHLARGSQQTSDPQQQQQQQQQQFPQSPLVSCKPGLKVIAAEPVGRQGRLGDLTWPCVRDLVAGVVTVSEAEIVDAMRHVYERMKLVVEPSGAVGLAAVLTPAWRELCAHGGILHGCKKVGVILCGGNVDLGALGLWDSLRRASVDTL</sequence>
<organism evidence="6 7">
    <name type="scientific">Dunaliella salina</name>
    <name type="common">Green alga</name>
    <name type="synonym">Protococcus salinus</name>
    <dbReference type="NCBI Taxonomy" id="3046"/>
    <lineage>
        <taxon>Eukaryota</taxon>
        <taxon>Viridiplantae</taxon>
        <taxon>Chlorophyta</taxon>
        <taxon>core chlorophytes</taxon>
        <taxon>Chlorophyceae</taxon>
        <taxon>CS clade</taxon>
        <taxon>Chlamydomonadales</taxon>
        <taxon>Dunaliellaceae</taxon>
        <taxon>Dunaliella</taxon>
    </lineage>
</organism>
<evidence type="ECO:0000313" key="7">
    <source>
        <dbReference type="Proteomes" id="UP000815325"/>
    </source>
</evidence>
<keyword evidence="7" id="KW-1185">Reference proteome</keyword>
<dbReference type="InterPro" id="IPR001926">
    <property type="entry name" value="TrpB-like_PALP"/>
</dbReference>
<keyword evidence="3" id="KW-0663">Pyridoxal phosphate</keyword>
<comment type="similarity">
    <text evidence="2">Belongs to the serine/threonine dehydratase family.</text>
</comment>
<dbReference type="Proteomes" id="UP000815325">
    <property type="component" value="Unassembled WGS sequence"/>
</dbReference>
<comment type="caution">
    <text evidence="6">The sequence shown here is derived from an EMBL/GenBank/DDBJ whole genome shotgun (WGS) entry which is preliminary data.</text>
</comment>
<dbReference type="Pfam" id="PF00291">
    <property type="entry name" value="PALP"/>
    <property type="match status" value="1"/>
</dbReference>
<accession>A0ABQ7GXW3</accession>
<dbReference type="CDD" id="cd01562">
    <property type="entry name" value="Thr-dehyd"/>
    <property type="match status" value="1"/>
</dbReference>
<name>A0ABQ7GXW3_DUNSA</name>
<protein>
    <submittedName>
        <fullName evidence="6">Serine/threonine dehydratase</fullName>
    </submittedName>
</protein>
<evidence type="ECO:0000256" key="3">
    <source>
        <dbReference type="ARBA" id="ARBA00022898"/>
    </source>
</evidence>
<dbReference type="PANTHER" id="PTHR43050">
    <property type="entry name" value="SERINE / THREONINE RACEMASE FAMILY MEMBER"/>
    <property type="match status" value="1"/>
</dbReference>
<proteinExistence type="inferred from homology"/>
<feature type="domain" description="Tryptophan synthase beta chain-like PALP" evidence="5">
    <location>
        <begin position="22"/>
        <end position="322"/>
    </location>
</feature>
<feature type="region of interest" description="Disordered" evidence="4">
    <location>
        <begin position="205"/>
        <end position="224"/>
    </location>
</feature>
<dbReference type="EMBL" id="MU069543">
    <property type="protein sequence ID" value="KAF5839446.1"/>
    <property type="molecule type" value="Genomic_DNA"/>
</dbReference>
<evidence type="ECO:0000259" key="5">
    <source>
        <dbReference type="Pfam" id="PF00291"/>
    </source>
</evidence>
<dbReference type="SUPFAM" id="SSF53686">
    <property type="entry name" value="Tryptophan synthase beta subunit-like PLP-dependent enzymes"/>
    <property type="match status" value="1"/>
</dbReference>
<evidence type="ECO:0000256" key="1">
    <source>
        <dbReference type="ARBA" id="ARBA00001933"/>
    </source>
</evidence>
<evidence type="ECO:0000313" key="6">
    <source>
        <dbReference type="EMBL" id="KAF5839446.1"/>
    </source>
</evidence>
<dbReference type="Gene3D" id="3.40.50.1100">
    <property type="match status" value="2"/>
</dbReference>
<evidence type="ECO:0000256" key="4">
    <source>
        <dbReference type="SAM" id="MobiDB-lite"/>
    </source>
</evidence>